<accession>A0ACB7Y3R0</accession>
<comment type="caution">
    <text evidence="1">The sequence shown here is derived from an EMBL/GenBank/DDBJ whole genome shotgun (WGS) entry which is preliminary data.</text>
</comment>
<name>A0ACB7Y3R0_9ERIC</name>
<dbReference type="EMBL" id="CM037155">
    <property type="protein sequence ID" value="KAH7847555.1"/>
    <property type="molecule type" value="Genomic_DNA"/>
</dbReference>
<protein>
    <submittedName>
        <fullName evidence="1">Uncharacterized protein</fullName>
    </submittedName>
</protein>
<dbReference type="Proteomes" id="UP000828048">
    <property type="component" value="Chromosome 5"/>
</dbReference>
<gene>
    <name evidence="1" type="ORF">Vadar_027544</name>
</gene>
<sequence>MVNSSKRDQNKGSCRQTSRFAAVMVEIPRAFVCAKSKIFDVSEWAICQCPSDAQRLDDAFRICGLRYCYLWEVKVLKDRC</sequence>
<organism evidence="1 2">
    <name type="scientific">Vaccinium darrowii</name>
    <dbReference type="NCBI Taxonomy" id="229202"/>
    <lineage>
        <taxon>Eukaryota</taxon>
        <taxon>Viridiplantae</taxon>
        <taxon>Streptophyta</taxon>
        <taxon>Embryophyta</taxon>
        <taxon>Tracheophyta</taxon>
        <taxon>Spermatophyta</taxon>
        <taxon>Magnoliopsida</taxon>
        <taxon>eudicotyledons</taxon>
        <taxon>Gunneridae</taxon>
        <taxon>Pentapetalae</taxon>
        <taxon>asterids</taxon>
        <taxon>Ericales</taxon>
        <taxon>Ericaceae</taxon>
        <taxon>Vaccinioideae</taxon>
        <taxon>Vaccinieae</taxon>
        <taxon>Vaccinium</taxon>
    </lineage>
</organism>
<evidence type="ECO:0000313" key="1">
    <source>
        <dbReference type="EMBL" id="KAH7847555.1"/>
    </source>
</evidence>
<proteinExistence type="predicted"/>
<evidence type="ECO:0000313" key="2">
    <source>
        <dbReference type="Proteomes" id="UP000828048"/>
    </source>
</evidence>
<keyword evidence="2" id="KW-1185">Reference proteome</keyword>
<reference evidence="1 2" key="1">
    <citation type="journal article" date="2021" name="Hortic Res">
        <title>High-quality reference genome and annotation aids understanding of berry development for evergreen blueberry (Vaccinium darrowii).</title>
        <authorList>
            <person name="Yu J."/>
            <person name="Hulse-Kemp A.M."/>
            <person name="Babiker E."/>
            <person name="Staton M."/>
        </authorList>
    </citation>
    <scope>NUCLEOTIDE SEQUENCE [LARGE SCALE GENOMIC DNA]</scope>
    <source>
        <strain evidence="2">cv. NJ 8807/NJ 8810</strain>
        <tissue evidence="1">Young leaf</tissue>
    </source>
</reference>